<feature type="compositionally biased region" description="Basic and acidic residues" evidence="1">
    <location>
        <begin position="70"/>
        <end position="88"/>
    </location>
</feature>
<name>A0ABP9UJ80_9BACT</name>
<keyword evidence="2" id="KW-0812">Transmembrane</keyword>
<feature type="region of interest" description="Disordered" evidence="1">
    <location>
        <begin position="70"/>
        <end position="89"/>
    </location>
</feature>
<sequence length="362" mass="41883">MADRKSNRNVELKVVGDDRESTEEVVRLEGESAVTVDRLKVEKPEEITARLVAKEEAAKREKQPELDALLEENRIDLDPESDWKEQEGSKPVPHGWFVIIFTLIAAAILTSVFYLTRPEDQQEAEISRAAAIESIQESKADEKEAEALVDNIRSTVEHFTEGRTVEDMLPWVRDPERVAPLMRDWEKRHPIAPPRLTFFGGVAPVLKTQDREMWRAEYIGPDESRLSLLVQVMENRKPKVDWETFVCYQPMDWDEYVAERPSKPMDFRIYLEPDAGHLYAFEFRDDSQWRGYQLTTRNSTDFLIGYVPRDGELDQLFERMLVANRGKAALILTLRVPEEAKTLRGVYIDQLVSDNWVILGHP</sequence>
<feature type="transmembrane region" description="Helical" evidence="2">
    <location>
        <begin position="96"/>
        <end position="115"/>
    </location>
</feature>
<evidence type="ECO:0000313" key="3">
    <source>
        <dbReference type="EMBL" id="GAA5481693.1"/>
    </source>
</evidence>
<keyword evidence="2" id="KW-1133">Transmembrane helix</keyword>
<keyword evidence="4" id="KW-1185">Reference proteome</keyword>
<gene>
    <name evidence="3" type="ORF">Hsar01_00904</name>
</gene>
<protein>
    <submittedName>
        <fullName evidence="3">Uncharacterized protein</fullName>
    </submittedName>
</protein>
<proteinExistence type="predicted"/>
<accession>A0ABP9UJ80</accession>
<dbReference type="EMBL" id="BAABRI010000004">
    <property type="protein sequence ID" value="GAA5481693.1"/>
    <property type="molecule type" value="Genomic_DNA"/>
</dbReference>
<dbReference type="Proteomes" id="UP001476282">
    <property type="component" value="Unassembled WGS sequence"/>
</dbReference>
<evidence type="ECO:0000313" key="4">
    <source>
        <dbReference type="Proteomes" id="UP001476282"/>
    </source>
</evidence>
<comment type="caution">
    <text evidence="3">The sequence shown here is derived from an EMBL/GenBank/DDBJ whole genome shotgun (WGS) entry which is preliminary data.</text>
</comment>
<keyword evidence="2" id="KW-0472">Membrane</keyword>
<reference evidence="3 4" key="1">
    <citation type="submission" date="2024-02" db="EMBL/GenBank/DDBJ databases">
        <title>Haloferula sargassicola NBRC 104335.</title>
        <authorList>
            <person name="Ichikawa N."/>
            <person name="Katano-Makiyama Y."/>
            <person name="Hidaka K."/>
        </authorList>
    </citation>
    <scope>NUCLEOTIDE SEQUENCE [LARGE SCALE GENOMIC DNA]</scope>
    <source>
        <strain evidence="3 4">NBRC 104335</strain>
    </source>
</reference>
<evidence type="ECO:0000256" key="1">
    <source>
        <dbReference type="SAM" id="MobiDB-lite"/>
    </source>
</evidence>
<evidence type="ECO:0000256" key="2">
    <source>
        <dbReference type="SAM" id="Phobius"/>
    </source>
</evidence>
<dbReference type="RefSeq" id="WP_353565843.1">
    <property type="nucleotide sequence ID" value="NZ_BAABRI010000004.1"/>
</dbReference>
<organism evidence="3 4">
    <name type="scientific">Haloferula sargassicola</name>
    <dbReference type="NCBI Taxonomy" id="490096"/>
    <lineage>
        <taxon>Bacteria</taxon>
        <taxon>Pseudomonadati</taxon>
        <taxon>Verrucomicrobiota</taxon>
        <taxon>Verrucomicrobiia</taxon>
        <taxon>Verrucomicrobiales</taxon>
        <taxon>Verrucomicrobiaceae</taxon>
        <taxon>Haloferula</taxon>
    </lineage>
</organism>